<dbReference type="PANTHER" id="PTHR42852">
    <property type="entry name" value="THIOL:DISULFIDE INTERCHANGE PROTEIN DSBE"/>
    <property type="match status" value="1"/>
</dbReference>
<dbReference type="PROSITE" id="PS51352">
    <property type="entry name" value="THIOREDOXIN_2"/>
    <property type="match status" value="1"/>
</dbReference>
<sequence>MNTVTSSPTALQRRRLLAAVAATAGLAGAGLAWWHYRPGPVLADAEEALWRLRLDSPTGVPLEMQAFRGRPVLLNFWATWCPPCVEELPLIDRFFKEHAANGWQVVGLAVDQLPAVQGFLQKTPVSFPVGMAGLGGTELGRSLGNLTGGLPFTVVLGASGAVLHRKMGKLSAADLQVWTALK</sequence>
<evidence type="ECO:0000313" key="6">
    <source>
        <dbReference type="Proteomes" id="UP001180487"/>
    </source>
</evidence>
<organism evidence="5 6">
    <name type="scientific">Rhodoferax ferrireducens</name>
    <dbReference type="NCBI Taxonomy" id="192843"/>
    <lineage>
        <taxon>Bacteria</taxon>
        <taxon>Pseudomonadati</taxon>
        <taxon>Pseudomonadota</taxon>
        <taxon>Betaproteobacteria</taxon>
        <taxon>Burkholderiales</taxon>
        <taxon>Comamonadaceae</taxon>
        <taxon>Rhodoferax</taxon>
    </lineage>
</organism>
<dbReference type="SUPFAM" id="SSF52833">
    <property type="entry name" value="Thioredoxin-like"/>
    <property type="match status" value="1"/>
</dbReference>
<evidence type="ECO:0000256" key="1">
    <source>
        <dbReference type="ARBA" id="ARBA00004196"/>
    </source>
</evidence>
<dbReference type="CDD" id="cd02966">
    <property type="entry name" value="TlpA_like_family"/>
    <property type="match status" value="1"/>
</dbReference>
<evidence type="ECO:0000313" key="5">
    <source>
        <dbReference type="EMBL" id="MDR7380382.1"/>
    </source>
</evidence>
<dbReference type="PROSITE" id="PS51318">
    <property type="entry name" value="TAT"/>
    <property type="match status" value="1"/>
</dbReference>
<proteinExistence type="predicted"/>
<keyword evidence="2" id="KW-0201">Cytochrome c-type biogenesis</keyword>
<evidence type="ECO:0000256" key="2">
    <source>
        <dbReference type="ARBA" id="ARBA00022748"/>
    </source>
</evidence>
<dbReference type="InterPro" id="IPR013740">
    <property type="entry name" value="Redoxin"/>
</dbReference>
<dbReference type="Gene3D" id="3.40.30.10">
    <property type="entry name" value="Glutaredoxin"/>
    <property type="match status" value="1"/>
</dbReference>
<dbReference type="RefSeq" id="WP_310377199.1">
    <property type="nucleotide sequence ID" value="NZ_JAVDXT010000008.1"/>
</dbReference>
<evidence type="ECO:0000259" key="4">
    <source>
        <dbReference type="PROSITE" id="PS51352"/>
    </source>
</evidence>
<keyword evidence="3" id="KW-0676">Redox-active center</keyword>
<gene>
    <name evidence="5" type="ORF">J2X19_005085</name>
</gene>
<dbReference type="InterPro" id="IPR050553">
    <property type="entry name" value="Thioredoxin_ResA/DsbE_sf"/>
</dbReference>
<dbReference type="NCBIfam" id="TIGR01409">
    <property type="entry name" value="TAT_signal_seq"/>
    <property type="match status" value="1"/>
</dbReference>
<dbReference type="Proteomes" id="UP001180487">
    <property type="component" value="Unassembled WGS sequence"/>
</dbReference>
<dbReference type="InterPro" id="IPR017937">
    <property type="entry name" value="Thioredoxin_CS"/>
</dbReference>
<comment type="caution">
    <text evidence="5">The sequence shown here is derived from an EMBL/GenBank/DDBJ whole genome shotgun (WGS) entry which is preliminary data.</text>
</comment>
<dbReference type="InterPro" id="IPR006311">
    <property type="entry name" value="TAT_signal"/>
</dbReference>
<dbReference type="PANTHER" id="PTHR42852:SF13">
    <property type="entry name" value="PROTEIN DIPZ"/>
    <property type="match status" value="1"/>
</dbReference>
<name>A0ABU2CGA8_9BURK</name>
<feature type="domain" description="Thioredoxin" evidence="4">
    <location>
        <begin position="11"/>
        <end position="182"/>
    </location>
</feature>
<reference evidence="5 6" key="1">
    <citation type="submission" date="2023-07" db="EMBL/GenBank/DDBJ databases">
        <title>Sorghum-associated microbial communities from plants grown in Nebraska, USA.</title>
        <authorList>
            <person name="Schachtman D."/>
        </authorList>
    </citation>
    <scope>NUCLEOTIDE SEQUENCE [LARGE SCALE GENOMIC DNA]</scope>
    <source>
        <strain evidence="5 6">BE313</strain>
    </source>
</reference>
<dbReference type="InterPro" id="IPR036249">
    <property type="entry name" value="Thioredoxin-like_sf"/>
</dbReference>
<dbReference type="Pfam" id="PF08534">
    <property type="entry name" value="Redoxin"/>
    <property type="match status" value="1"/>
</dbReference>
<dbReference type="EMBL" id="JAVDXT010000008">
    <property type="protein sequence ID" value="MDR7380382.1"/>
    <property type="molecule type" value="Genomic_DNA"/>
</dbReference>
<keyword evidence="5" id="KW-0413">Isomerase</keyword>
<keyword evidence="6" id="KW-1185">Reference proteome</keyword>
<dbReference type="InterPro" id="IPR013766">
    <property type="entry name" value="Thioredoxin_domain"/>
</dbReference>
<dbReference type="InterPro" id="IPR019546">
    <property type="entry name" value="TAT_signal_bac_arc"/>
</dbReference>
<accession>A0ABU2CGA8</accession>
<protein>
    <submittedName>
        <fullName evidence="5">Thiol-disulfide isomerase/thioredoxin</fullName>
    </submittedName>
</protein>
<comment type="subcellular location">
    <subcellularLocation>
        <location evidence="1">Cell envelope</location>
    </subcellularLocation>
</comment>
<evidence type="ECO:0000256" key="3">
    <source>
        <dbReference type="ARBA" id="ARBA00023284"/>
    </source>
</evidence>
<dbReference type="PROSITE" id="PS00194">
    <property type="entry name" value="THIOREDOXIN_1"/>
    <property type="match status" value="1"/>
</dbReference>
<dbReference type="GO" id="GO:0016853">
    <property type="term" value="F:isomerase activity"/>
    <property type="evidence" value="ECO:0007669"/>
    <property type="project" value="UniProtKB-KW"/>
</dbReference>